<keyword evidence="3" id="KW-1185">Reference proteome</keyword>
<evidence type="ECO:0000313" key="3">
    <source>
        <dbReference type="Proteomes" id="UP000523007"/>
    </source>
</evidence>
<dbReference type="EMBL" id="JACHJT010000003">
    <property type="protein sequence ID" value="MBB4935637.1"/>
    <property type="molecule type" value="Genomic_DNA"/>
</dbReference>
<organism evidence="2 3">
    <name type="scientific">Lipingzhangella halophila</name>
    <dbReference type="NCBI Taxonomy" id="1783352"/>
    <lineage>
        <taxon>Bacteria</taxon>
        <taxon>Bacillati</taxon>
        <taxon>Actinomycetota</taxon>
        <taxon>Actinomycetes</taxon>
        <taxon>Streptosporangiales</taxon>
        <taxon>Nocardiopsidaceae</taxon>
        <taxon>Lipingzhangella</taxon>
    </lineage>
</organism>
<dbReference type="AlphaFoldDB" id="A0A7W7W5W1"/>
<proteinExistence type="predicted"/>
<keyword evidence="1" id="KW-1133">Transmembrane helix</keyword>
<evidence type="ECO:0000256" key="1">
    <source>
        <dbReference type="SAM" id="Phobius"/>
    </source>
</evidence>
<name>A0A7W7W5W1_9ACTN</name>
<protein>
    <submittedName>
        <fullName evidence="2">ABC-type antimicrobial peptide transport system permease subunit</fullName>
    </submittedName>
</protein>
<comment type="caution">
    <text evidence="2">The sequence shown here is derived from an EMBL/GenBank/DDBJ whole genome shotgun (WGS) entry which is preliminary data.</text>
</comment>
<gene>
    <name evidence="2" type="ORF">F4561_006546</name>
</gene>
<feature type="transmembrane region" description="Helical" evidence="1">
    <location>
        <begin position="12"/>
        <end position="28"/>
    </location>
</feature>
<reference evidence="2 3" key="1">
    <citation type="submission" date="2020-08" db="EMBL/GenBank/DDBJ databases">
        <title>Sequencing the genomes of 1000 actinobacteria strains.</title>
        <authorList>
            <person name="Klenk H.-P."/>
        </authorList>
    </citation>
    <scope>NUCLEOTIDE SEQUENCE [LARGE SCALE GENOMIC DNA]</scope>
    <source>
        <strain evidence="2 3">DSM 102030</strain>
    </source>
</reference>
<keyword evidence="1" id="KW-0812">Transmembrane</keyword>
<evidence type="ECO:0000313" key="2">
    <source>
        <dbReference type="EMBL" id="MBB4935637.1"/>
    </source>
</evidence>
<accession>A0A7W7W5W1</accession>
<dbReference type="Proteomes" id="UP000523007">
    <property type="component" value="Unassembled WGS sequence"/>
</dbReference>
<dbReference type="RefSeq" id="WP_184585408.1">
    <property type="nucleotide sequence ID" value="NZ_JACHJT010000003.1"/>
</dbReference>
<sequence>MHHPPHSPARPRSAAAVASLILGILGGVTTFPAFGLFTLLPAMAALTGAYGLRTTHTHQLRGRALALWGFWLGVSFFLINVALLMIAAIGARMGY</sequence>
<keyword evidence="1" id="KW-0472">Membrane</keyword>
<feature type="transmembrane region" description="Helical" evidence="1">
    <location>
        <begin position="64"/>
        <end position="89"/>
    </location>
</feature>